<evidence type="ECO:0000313" key="3">
    <source>
        <dbReference type="Proteomes" id="UP000032568"/>
    </source>
</evidence>
<sequence length="308" mass="33153">MKKVMTTVASVVLSALAYSGSVQASEVVFDAARDCQSRNTTQGIRYVPTCEFENNRLITADSYNNLSSGSFMSDANFKTMLNYDFTCESLKPLSISLAMVGDGVEKFTADIAGSPTSNIDVASITHSYLLSALKLKSLNGAVGFQAIKPGCQMSVDALVSYPDPAYFKALVNGIKQMDMTLAFLLSVASPSADYITALNAIENGITMLVFQKDMAFDDLMKDLIQLAIDDLQNAKNSLSVNCQANSSSTYCSQALANTRGTLSALIDNNNSQLSEMKSFLNNQLSWLSGQSADLRGDLEALQGVYNLL</sequence>
<evidence type="ECO:0000256" key="1">
    <source>
        <dbReference type="SAM" id="SignalP"/>
    </source>
</evidence>
<reference evidence="2 3" key="1">
    <citation type="journal article" date="2015" name="Genome Announc.">
        <title>Draft Genome Sequences of Marine Isolates of Thalassomonas viridans and Thalassomonas actiniarum.</title>
        <authorList>
            <person name="Olonade I."/>
            <person name="van Zyl L.J."/>
            <person name="Trindade M."/>
        </authorList>
    </citation>
    <scope>NUCLEOTIDE SEQUENCE [LARGE SCALE GENOMIC DNA]</scope>
    <source>
        <strain evidence="2 3">A5K-106</strain>
    </source>
</reference>
<gene>
    <name evidence="2" type="ORF">SG35_028370</name>
</gene>
<accession>A0AAE9YR09</accession>
<proteinExistence type="predicted"/>
<reference evidence="2 3" key="2">
    <citation type="journal article" date="2022" name="Mar. Drugs">
        <title>Bioassay-Guided Fractionation Leads to the Detection of Cholic Acid Generated by the Rare Thalassomonas sp.</title>
        <authorList>
            <person name="Pheiffer F."/>
            <person name="Schneider Y.K."/>
            <person name="Hansen E.H."/>
            <person name="Andersen J.H."/>
            <person name="Isaksson J."/>
            <person name="Busche T."/>
            <person name="R C."/>
            <person name="Kalinowski J."/>
            <person name="Zyl L.V."/>
            <person name="Trindade M."/>
        </authorList>
    </citation>
    <scope>NUCLEOTIDE SEQUENCE [LARGE SCALE GENOMIC DNA]</scope>
    <source>
        <strain evidence="2 3">A5K-106</strain>
    </source>
</reference>
<dbReference type="RefSeq" id="WP_044834440.1">
    <property type="nucleotide sequence ID" value="NZ_CP059735.1"/>
</dbReference>
<keyword evidence="1" id="KW-0732">Signal</keyword>
<protein>
    <submittedName>
        <fullName evidence="2">Uncharacterized protein</fullName>
    </submittedName>
</protein>
<dbReference type="EMBL" id="CP059735">
    <property type="protein sequence ID" value="WDD99087.1"/>
    <property type="molecule type" value="Genomic_DNA"/>
</dbReference>
<name>A0AAE9YR09_9GAMM</name>
<evidence type="ECO:0000313" key="2">
    <source>
        <dbReference type="EMBL" id="WDD99087.1"/>
    </source>
</evidence>
<feature type="chain" id="PRO_5042220833" evidence="1">
    <location>
        <begin position="25"/>
        <end position="308"/>
    </location>
</feature>
<keyword evidence="3" id="KW-1185">Reference proteome</keyword>
<organism evidence="2 3">
    <name type="scientific">Thalassomonas actiniarum</name>
    <dbReference type="NCBI Taxonomy" id="485447"/>
    <lineage>
        <taxon>Bacteria</taxon>
        <taxon>Pseudomonadati</taxon>
        <taxon>Pseudomonadota</taxon>
        <taxon>Gammaproteobacteria</taxon>
        <taxon>Alteromonadales</taxon>
        <taxon>Colwelliaceae</taxon>
        <taxon>Thalassomonas</taxon>
    </lineage>
</organism>
<feature type="signal peptide" evidence="1">
    <location>
        <begin position="1"/>
        <end position="24"/>
    </location>
</feature>
<dbReference type="Proteomes" id="UP000032568">
    <property type="component" value="Chromosome"/>
</dbReference>
<dbReference type="KEGG" id="tact:SG35_028370"/>
<dbReference type="AlphaFoldDB" id="A0AAE9YR09"/>